<proteinExistence type="predicted"/>
<comment type="caution">
    <text evidence="1">The sequence shown here is derived from an EMBL/GenBank/DDBJ whole genome shotgun (WGS) entry which is preliminary data.</text>
</comment>
<organism evidence="1 2">
    <name type="scientific">Bosea minatitlanensis</name>
    <dbReference type="NCBI Taxonomy" id="128782"/>
    <lineage>
        <taxon>Bacteria</taxon>
        <taxon>Pseudomonadati</taxon>
        <taxon>Pseudomonadota</taxon>
        <taxon>Alphaproteobacteria</taxon>
        <taxon>Hyphomicrobiales</taxon>
        <taxon>Boseaceae</taxon>
        <taxon>Bosea</taxon>
    </lineage>
</organism>
<accession>A0ABW0F2A9</accession>
<dbReference type="RefSeq" id="WP_260347931.1">
    <property type="nucleotide sequence ID" value="NZ_JAOAOS010000002.1"/>
</dbReference>
<sequence length="222" mass="24012">MPAGLTLYNSWGTVQIDQNWRNYGFRQKIPVTITSYYTSPPNPAGFPGTTYQLVVAGTPALLVACKASTLQPIRMHSYYADGIWTFNWCFVIPFTDAVTETVEFFVFDTMNGSYSNVGLEVFNQAGERVFHSDAPVMKVAPGQPCDVDFTGTPGKNYVPLITRNPIFGYLAGFPAGYRIGAHTLRVSGSNIVTSTVGFASWGASGEYANGGAFIPVDVTGLS</sequence>
<name>A0ABW0F2A9_9HYPH</name>
<keyword evidence="2" id="KW-1185">Reference proteome</keyword>
<dbReference type="Proteomes" id="UP001595976">
    <property type="component" value="Unassembled WGS sequence"/>
</dbReference>
<protein>
    <submittedName>
        <fullName evidence="1">Uncharacterized protein</fullName>
    </submittedName>
</protein>
<evidence type="ECO:0000313" key="2">
    <source>
        <dbReference type="Proteomes" id="UP001595976"/>
    </source>
</evidence>
<evidence type="ECO:0000313" key="1">
    <source>
        <dbReference type="EMBL" id="MFC5292660.1"/>
    </source>
</evidence>
<reference evidence="2" key="1">
    <citation type="journal article" date="2019" name="Int. J. Syst. Evol. Microbiol.">
        <title>The Global Catalogue of Microorganisms (GCM) 10K type strain sequencing project: providing services to taxonomists for standard genome sequencing and annotation.</title>
        <authorList>
            <consortium name="The Broad Institute Genomics Platform"/>
            <consortium name="The Broad Institute Genome Sequencing Center for Infectious Disease"/>
            <person name="Wu L."/>
            <person name="Ma J."/>
        </authorList>
    </citation>
    <scope>NUCLEOTIDE SEQUENCE [LARGE SCALE GENOMIC DNA]</scope>
    <source>
        <strain evidence="2">CGMCC 1.15643</strain>
    </source>
</reference>
<dbReference type="EMBL" id="JBHSLI010000002">
    <property type="protein sequence ID" value="MFC5292660.1"/>
    <property type="molecule type" value="Genomic_DNA"/>
</dbReference>
<gene>
    <name evidence="1" type="ORF">ACFPK2_06630</name>
</gene>